<dbReference type="GO" id="GO:0016491">
    <property type="term" value="F:oxidoreductase activity"/>
    <property type="evidence" value="ECO:0007669"/>
    <property type="project" value="UniProtKB-KW"/>
</dbReference>
<dbReference type="PANTHER" id="PTHR42659">
    <property type="entry name" value="XANTHINE DEHYDROGENASE SUBUNIT C-RELATED"/>
    <property type="match status" value="1"/>
</dbReference>
<evidence type="ECO:0000256" key="3">
    <source>
        <dbReference type="ARBA" id="ARBA00023002"/>
    </source>
</evidence>
<keyword evidence="6" id="KW-1185">Reference proteome</keyword>
<evidence type="ECO:0000256" key="1">
    <source>
        <dbReference type="ARBA" id="ARBA00022630"/>
    </source>
</evidence>
<dbReference type="InterPro" id="IPR002346">
    <property type="entry name" value="Mopterin_DH_FAD-bd"/>
</dbReference>
<dbReference type="Proteomes" id="UP000626220">
    <property type="component" value="Unassembled WGS sequence"/>
</dbReference>
<evidence type="ECO:0000313" key="6">
    <source>
        <dbReference type="Proteomes" id="UP000626220"/>
    </source>
</evidence>
<dbReference type="SUPFAM" id="SSF56176">
    <property type="entry name" value="FAD-binding/transporter-associated domain-like"/>
    <property type="match status" value="1"/>
</dbReference>
<dbReference type="PANTHER" id="PTHR42659:SF2">
    <property type="entry name" value="XANTHINE DEHYDROGENASE SUBUNIT C-RELATED"/>
    <property type="match status" value="1"/>
</dbReference>
<name>A0A8J3GZU5_9RHOB</name>
<keyword evidence="3" id="KW-0560">Oxidoreductase</keyword>
<dbReference type="PROSITE" id="PS51387">
    <property type="entry name" value="FAD_PCMH"/>
    <property type="match status" value="1"/>
</dbReference>
<sequence>MGAYLQPRDLDEALRHLAQGPLTVAAGCTDLFPATERQRLAGDVLDISGLAGLRGVSRHADGWRIGAGTTWSEVIAADLPAGFDMLKAAAREVGSVQIQNAGTLGGNLCNASPAADGVPPLLALGASVELVSASGARVLPLEEFLIGPRRTARRAQELLSAVLVPEAAGASTFRKLGARRYLVISIAMVAARLVLREGRIERAWVAVGACSPVARRLGALEARLVGMGAAEVAGLEPGFLEGVLSPIADVRGSAEYRLGAAEELVRRSVGELMEGRA</sequence>
<accession>A0A8J3GZU5</accession>
<organism evidence="5 6">
    <name type="scientific">Seohaeicola zhoushanensis</name>
    <dbReference type="NCBI Taxonomy" id="1569283"/>
    <lineage>
        <taxon>Bacteria</taxon>
        <taxon>Pseudomonadati</taxon>
        <taxon>Pseudomonadota</taxon>
        <taxon>Alphaproteobacteria</taxon>
        <taxon>Rhodobacterales</taxon>
        <taxon>Roseobacteraceae</taxon>
        <taxon>Seohaeicola</taxon>
    </lineage>
</organism>
<dbReference type="EMBL" id="BNCJ01000014">
    <property type="protein sequence ID" value="GHF63615.1"/>
    <property type="molecule type" value="Genomic_DNA"/>
</dbReference>
<comment type="caution">
    <text evidence="5">The sequence shown here is derived from an EMBL/GenBank/DDBJ whole genome shotgun (WGS) entry which is preliminary data.</text>
</comment>
<dbReference type="GO" id="GO:0071949">
    <property type="term" value="F:FAD binding"/>
    <property type="evidence" value="ECO:0007669"/>
    <property type="project" value="InterPro"/>
</dbReference>
<evidence type="ECO:0000256" key="2">
    <source>
        <dbReference type="ARBA" id="ARBA00022827"/>
    </source>
</evidence>
<dbReference type="SMART" id="SM01092">
    <property type="entry name" value="CO_deh_flav_C"/>
    <property type="match status" value="1"/>
</dbReference>
<protein>
    <submittedName>
        <fullName evidence="5">Xanthine dehydrogenase</fullName>
    </submittedName>
</protein>
<dbReference type="Gene3D" id="3.30.465.10">
    <property type="match status" value="1"/>
</dbReference>
<dbReference type="InterPro" id="IPR016169">
    <property type="entry name" value="FAD-bd_PCMH_sub2"/>
</dbReference>
<dbReference type="Pfam" id="PF00941">
    <property type="entry name" value="FAD_binding_5"/>
    <property type="match status" value="1"/>
</dbReference>
<dbReference type="InterPro" id="IPR016166">
    <property type="entry name" value="FAD-bd_PCMH"/>
</dbReference>
<dbReference type="InterPro" id="IPR036318">
    <property type="entry name" value="FAD-bd_PCMH-like_sf"/>
</dbReference>
<dbReference type="RefSeq" id="WP_229864294.1">
    <property type="nucleotide sequence ID" value="NZ_BNCJ01000014.1"/>
</dbReference>
<dbReference type="Pfam" id="PF03450">
    <property type="entry name" value="CO_deh_flav_C"/>
    <property type="match status" value="1"/>
</dbReference>
<proteinExistence type="predicted"/>
<keyword evidence="1" id="KW-0285">Flavoprotein</keyword>
<dbReference type="InterPro" id="IPR036683">
    <property type="entry name" value="CO_DH_flav_C_dom_sf"/>
</dbReference>
<dbReference type="InterPro" id="IPR051312">
    <property type="entry name" value="Diverse_Substr_Oxidored"/>
</dbReference>
<evidence type="ECO:0000259" key="4">
    <source>
        <dbReference type="PROSITE" id="PS51387"/>
    </source>
</evidence>
<keyword evidence="2" id="KW-0274">FAD</keyword>
<feature type="domain" description="FAD-binding PCMH-type" evidence="4">
    <location>
        <begin position="1"/>
        <end position="169"/>
    </location>
</feature>
<dbReference type="Gene3D" id="3.30.390.50">
    <property type="entry name" value="CO dehydrogenase flavoprotein, C-terminal domain"/>
    <property type="match status" value="1"/>
</dbReference>
<dbReference type="AlphaFoldDB" id="A0A8J3GZU5"/>
<dbReference type="InterPro" id="IPR005107">
    <property type="entry name" value="CO_DH_flav_C"/>
</dbReference>
<evidence type="ECO:0000313" key="5">
    <source>
        <dbReference type="EMBL" id="GHF63615.1"/>
    </source>
</evidence>
<reference evidence="5" key="1">
    <citation type="journal article" date="2014" name="Int. J. Syst. Evol. Microbiol.">
        <title>Complete genome sequence of Corynebacterium casei LMG S-19264T (=DSM 44701T), isolated from a smear-ripened cheese.</title>
        <authorList>
            <consortium name="US DOE Joint Genome Institute (JGI-PGF)"/>
            <person name="Walter F."/>
            <person name="Albersmeier A."/>
            <person name="Kalinowski J."/>
            <person name="Ruckert C."/>
        </authorList>
    </citation>
    <scope>NUCLEOTIDE SEQUENCE</scope>
    <source>
        <strain evidence="5">KCTC 42650</strain>
    </source>
</reference>
<dbReference type="SUPFAM" id="SSF55447">
    <property type="entry name" value="CO dehydrogenase flavoprotein C-terminal domain-like"/>
    <property type="match status" value="1"/>
</dbReference>
<reference evidence="5" key="2">
    <citation type="submission" date="2020-09" db="EMBL/GenBank/DDBJ databases">
        <authorList>
            <person name="Sun Q."/>
            <person name="Kim S."/>
        </authorList>
    </citation>
    <scope>NUCLEOTIDE SEQUENCE</scope>
    <source>
        <strain evidence="5">KCTC 42650</strain>
    </source>
</reference>
<gene>
    <name evidence="5" type="ORF">GCM10017056_38640</name>
</gene>